<evidence type="ECO:0000313" key="11">
    <source>
        <dbReference type="EMBL" id="KAH9306866.1"/>
    </source>
</evidence>
<evidence type="ECO:0000256" key="5">
    <source>
        <dbReference type="ARBA" id="ARBA00022824"/>
    </source>
</evidence>
<dbReference type="PANTHER" id="PTHR14467:SF0">
    <property type="entry name" value="PROTEIN ARV1"/>
    <property type="match status" value="1"/>
</dbReference>
<evidence type="ECO:0000256" key="4">
    <source>
        <dbReference type="ARBA" id="ARBA00022692"/>
    </source>
</evidence>
<evidence type="ECO:0000256" key="8">
    <source>
        <dbReference type="ARBA" id="ARBA00023098"/>
    </source>
</evidence>
<keyword evidence="5 10" id="KW-0256">Endoplasmic reticulum</keyword>
<evidence type="ECO:0000313" key="12">
    <source>
        <dbReference type="Proteomes" id="UP000824469"/>
    </source>
</evidence>
<evidence type="ECO:0000256" key="2">
    <source>
        <dbReference type="ARBA" id="ARBA00009187"/>
    </source>
</evidence>
<evidence type="ECO:0000256" key="9">
    <source>
        <dbReference type="ARBA" id="ARBA00023136"/>
    </source>
</evidence>
<evidence type="ECO:0000256" key="6">
    <source>
        <dbReference type="ARBA" id="ARBA00022989"/>
    </source>
</evidence>
<comment type="function">
    <text evidence="10">Regulates also the sphingolipid metabolism.</text>
</comment>
<dbReference type="GO" id="GO:0006665">
    <property type="term" value="P:sphingolipid metabolic process"/>
    <property type="evidence" value="ECO:0007669"/>
    <property type="project" value="UniProtKB-UniRule"/>
</dbReference>
<comment type="similarity">
    <text evidence="2 10">Belongs to the ARV1 family.</text>
</comment>
<dbReference type="InterPro" id="IPR007290">
    <property type="entry name" value="Arv1"/>
</dbReference>
<comment type="caution">
    <text evidence="11">The sequence shown here is derived from an EMBL/GenBank/DDBJ whole genome shotgun (WGS) entry which is preliminary data.</text>
</comment>
<dbReference type="GO" id="GO:0032366">
    <property type="term" value="P:intracellular sterol transport"/>
    <property type="evidence" value="ECO:0007669"/>
    <property type="project" value="UniProtKB-UniRule"/>
</dbReference>
<keyword evidence="9 10" id="KW-0472">Membrane</keyword>
<keyword evidence="7 10" id="KW-0445">Lipid transport</keyword>
<evidence type="ECO:0000256" key="3">
    <source>
        <dbReference type="ARBA" id="ARBA00022448"/>
    </source>
</evidence>
<dbReference type="EMBL" id="JAHRHJ020000008">
    <property type="protein sequence ID" value="KAH9306866.1"/>
    <property type="molecule type" value="Genomic_DNA"/>
</dbReference>
<dbReference type="GO" id="GO:0005794">
    <property type="term" value="C:Golgi apparatus"/>
    <property type="evidence" value="ECO:0007669"/>
    <property type="project" value="TreeGrafter"/>
</dbReference>
<protein>
    <recommendedName>
        <fullName evidence="10">Protein ARV</fullName>
    </recommendedName>
</protein>
<feature type="transmembrane region" description="Helical" evidence="10">
    <location>
        <begin position="126"/>
        <end position="145"/>
    </location>
</feature>
<evidence type="ECO:0000256" key="10">
    <source>
        <dbReference type="RuleBase" id="RU368065"/>
    </source>
</evidence>
<reference evidence="11 12" key="1">
    <citation type="journal article" date="2021" name="Nat. Plants">
        <title>The Taxus genome provides insights into paclitaxel biosynthesis.</title>
        <authorList>
            <person name="Xiong X."/>
            <person name="Gou J."/>
            <person name="Liao Q."/>
            <person name="Li Y."/>
            <person name="Zhou Q."/>
            <person name="Bi G."/>
            <person name="Li C."/>
            <person name="Du R."/>
            <person name="Wang X."/>
            <person name="Sun T."/>
            <person name="Guo L."/>
            <person name="Liang H."/>
            <person name="Lu P."/>
            <person name="Wu Y."/>
            <person name="Zhang Z."/>
            <person name="Ro D.K."/>
            <person name="Shang Y."/>
            <person name="Huang S."/>
            <person name="Yan J."/>
        </authorList>
    </citation>
    <scope>NUCLEOTIDE SEQUENCE [LARGE SCALE GENOMIC DNA]</scope>
    <source>
        <strain evidence="11">Ta-2019</strain>
    </source>
</reference>
<comment type="subcellular location">
    <subcellularLocation>
        <location evidence="1 10">Endoplasmic reticulum membrane</location>
        <topology evidence="1 10">Multi-pass membrane protein</topology>
    </subcellularLocation>
</comment>
<dbReference type="GO" id="GO:0032541">
    <property type="term" value="C:cortical endoplasmic reticulum"/>
    <property type="evidence" value="ECO:0007669"/>
    <property type="project" value="TreeGrafter"/>
</dbReference>
<dbReference type="AlphaFoldDB" id="A0AA38FNE5"/>
<keyword evidence="8 10" id="KW-0443">Lipid metabolism</keyword>
<dbReference type="Proteomes" id="UP000824469">
    <property type="component" value="Unassembled WGS sequence"/>
</dbReference>
<comment type="function">
    <text evidence="10">Mediator of sterol homeostasis involved in sterol uptake, trafficking and distribution into membranes.</text>
</comment>
<keyword evidence="3 10" id="KW-0813">Transport</keyword>
<gene>
    <name evidence="11" type="ORF">KI387_011270</name>
</gene>
<keyword evidence="4 10" id="KW-0812">Transmembrane</keyword>
<keyword evidence="12" id="KW-1185">Reference proteome</keyword>
<keyword evidence="6 10" id="KW-1133">Transmembrane helix</keyword>
<feature type="transmembrane region" description="Helical" evidence="10">
    <location>
        <begin position="81"/>
        <end position="106"/>
    </location>
</feature>
<proteinExistence type="inferred from homology"/>
<dbReference type="GO" id="GO:0097036">
    <property type="term" value="P:regulation of plasma membrane sterol distribution"/>
    <property type="evidence" value="ECO:0007669"/>
    <property type="project" value="UniProtKB-UniRule"/>
</dbReference>
<evidence type="ECO:0000256" key="7">
    <source>
        <dbReference type="ARBA" id="ARBA00023055"/>
    </source>
</evidence>
<feature type="non-terminal residue" evidence="11">
    <location>
        <position position="169"/>
    </location>
</feature>
<keyword evidence="10" id="KW-0746">Sphingolipid metabolism</keyword>
<name>A0AA38FNE5_TAXCH</name>
<organism evidence="11 12">
    <name type="scientific">Taxus chinensis</name>
    <name type="common">Chinese yew</name>
    <name type="synonym">Taxus wallichiana var. chinensis</name>
    <dbReference type="NCBI Taxonomy" id="29808"/>
    <lineage>
        <taxon>Eukaryota</taxon>
        <taxon>Viridiplantae</taxon>
        <taxon>Streptophyta</taxon>
        <taxon>Embryophyta</taxon>
        <taxon>Tracheophyta</taxon>
        <taxon>Spermatophyta</taxon>
        <taxon>Pinopsida</taxon>
        <taxon>Pinidae</taxon>
        <taxon>Conifers II</taxon>
        <taxon>Cupressales</taxon>
        <taxon>Taxaceae</taxon>
        <taxon>Taxus</taxon>
    </lineage>
</organism>
<evidence type="ECO:0000256" key="1">
    <source>
        <dbReference type="ARBA" id="ARBA00004477"/>
    </source>
</evidence>
<accession>A0AA38FNE5</accession>
<dbReference type="PANTHER" id="PTHR14467">
    <property type="entry name" value="ARV1"/>
    <property type="match status" value="1"/>
</dbReference>
<dbReference type="Pfam" id="PF04161">
    <property type="entry name" value="Arv1"/>
    <property type="match status" value="1"/>
</dbReference>
<dbReference type="GO" id="GO:0005789">
    <property type="term" value="C:endoplasmic reticulum membrane"/>
    <property type="evidence" value="ECO:0007669"/>
    <property type="project" value="UniProtKB-SubCell"/>
</dbReference>
<comment type="caution">
    <text evidence="10">Lacks conserved residue(s) required for the propagation of feature annotation.</text>
</comment>
<sequence length="169" mass="19430">AKCKAVADEYIECEMMILLIDLILHKPKAYRHLLFNLPDLNKFGLQDLVWKAALMFLILDACRQLVLNPSKMHSELFRSHVSLFIAIGKIMTNVVLSNLLFFSVLFIAVKSFKNKKTNLEIRYKEVFLAVVLSSYFKIFIIAMMVWDFPSLTVFISDVFVMSSNAIAVK</sequence>
<dbReference type="GO" id="GO:0016125">
    <property type="term" value="P:sterol metabolic process"/>
    <property type="evidence" value="ECO:0007669"/>
    <property type="project" value="UniProtKB-UniRule"/>
</dbReference>
<dbReference type="OMA" id="KLYWKVS"/>
<feature type="non-terminal residue" evidence="11">
    <location>
        <position position="1"/>
    </location>
</feature>